<feature type="compositionally biased region" description="Polar residues" evidence="4">
    <location>
        <begin position="193"/>
        <end position="202"/>
    </location>
</feature>
<proteinExistence type="inferred from homology"/>
<dbReference type="Gene3D" id="1.10.150.50">
    <property type="entry name" value="Transcription Factor, Ets-1"/>
    <property type="match status" value="1"/>
</dbReference>
<feature type="compositionally biased region" description="Acidic residues" evidence="4">
    <location>
        <begin position="204"/>
        <end position="225"/>
    </location>
</feature>
<dbReference type="InterPro" id="IPR003118">
    <property type="entry name" value="Pointed_dom"/>
</dbReference>
<gene>
    <name evidence="8" type="ORF">DSTB1V02_LOCUS10664</name>
</gene>
<evidence type="ECO:0000259" key="5">
    <source>
        <dbReference type="PROSITE" id="PS50061"/>
    </source>
</evidence>
<evidence type="ECO:0000256" key="4">
    <source>
        <dbReference type="SAM" id="MobiDB-lite"/>
    </source>
</evidence>
<dbReference type="SUPFAM" id="SSF46785">
    <property type="entry name" value="Winged helix' DNA-binding domain"/>
    <property type="match status" value="1"/>
</dbReference>
<evidence type="ECO:0000256" key="3">
    <source>
        <dbReference type="RuleBase" id="RU004019"/>
    </source>
</evidence>
<dbReference type="GO" id="GO:0030154">
    <property type="term" value="P:cell differentiation"/>
    <property type="evidence" value="ECO:0007669"/>
    <property type="project" value="TreeGrafter"/>
</dbReference>
<dbReference type="InterPro" id="IPR046328">
    <property type="entry name" value="ETS_fam"/>
</dbReference>
<sequence>MSLDFVFEECDEALEMHKPGRYSHSHLSPAFSVSHQETLHRLPDGGEIGRRWEEKPLLQWTMEDIVDWIFAVAMTRNVDYKKIRMYGFNSLTGAQLATLDEEEFLRRDPEYGRLLFQNLEERKVKENSRSVDQPRHFVFGPSENFNQQVGGGGGGVVVKVENGGEECERAASRPRIPLHEDTDEGNESDVDSDNCSSDPSLSEEQVDGEVDGEGEEEVNMEEENREENVCKPRRRGRDGPKRKHLWEFIRDLILEPGNTDIVKWENRRELTFRIVNSHKMANLWGQYRDNTGMTYDKMSRLMRYYYKRKVLQPVLGRRLIYKFGPNATGVVSDGE</sequence>
<dbReference type="PROSITE" id="PS50105">
    <property type="entry name" value="SAM_DOMAIN"/>
    <property type="match status" value="1"/>
</dbReference>
<reference evidence="8" key="1">
    <citation type="submission" date="2020-11" db="EMBL/GenBank/DDBJ databases">
        <authorList>
            <person name="Tran Van P."/>
        </authorList>
    </citation>
    <scope>NUCLEOTIDE SEQUENCE</scope>
</reference>
<evidence type="ECO:0000259" key="6">
    <source>
        <dbReference type="PROSITE" id="PS50105"/>
    </source>
</evidence>
<dbReference type="GO" id="GO:0005634">
    <property type="term" value="C:nucleus"/>
    <property type="evidence" value="ECO:0007669"/>
    <property type="project" value="UniProtKB-SubCell"/>
</dbReference>
<dbReference type="GO" id="GO:0043565">
    <property type="term" value="F:sequence-specific DNA binding"/>
    <property type="evidence" value="ECO:0007669"/>
    <property type="project" value="InterPro"/>
</dbReference>
<accession>A0A7R9ABA5</accession>
<dbReference type="InterPro" id="IPR001660">
    <property type="entry name" value="SAM"/>
</dbReference>
<dbReference type="SMART" id="SM00413">
    <property type="entry name" value="ETS"/>
    <property type="match status" value="1"/>
</dbReference>
<dbReference type="Gene3D" id="1.10.10.10">
    <property type="entry name" value="Winged helix-like DNA-binding domain superfamily/Winged helix DNA-binding domain"/>
    <property type="match status" value="1"/>
</dbReference>
<dbReference type="Pfam" id="PF02198">
    <property type="entry name" value="SAM_PNT"/>
    <property type="match status" value="1"/>
</dbReference>
<dbReference type="PRINTS" id="PR00454">
    <property type="entry name" value="ETSDOMAIN"/>
</dbReference>
<comment type="subcellular location">
    <subcellularLocation>
        <location evidence="3">Nucleus</location>
    </subcellularLocation>
</comment>
<dbReference type="PANTHER" id="PTHR11849">
    <property type="entry name" value="ETS"/>
    <property type="match status" value="1"/>
</dbReference>
<protein>
    <submittedName>
        <fullName evidence="8">Uncharacterized protein</fullName>
    </submittedName>
</protein>
<feature type="compositionally biased region" description="Basic residues" evidence="4">
    <location>
        <begin position="231"/>
        <end position="240"/>
    </location>
</feature>
<evidence type="ECO:0000313" key="8">
    <source>
        <dbReference type="EMBL" id="CAD7250895.1"/>
    </source>
</evidence>
<dbReference type="InterPro" id="IPR036388">
    <property type="entry name" value="WH-like_DNA-bd_sf"/>
</dbReference>
<feature type="region of interest" description="Disordered" evidence="4">
    <location>
        <begin position="167"/>
        <end position="240"/>
    </location>
</feature>
<organism evidence="8">
    <name type="scientific">Darwinula stevensoni</name>
    <dbReference type="NCBI Taxonomy" id="69355"/>
    <lineage>
        <taxon>Eukaryota</taxon>
        <taxon>Metazoa</taxon>
        <taxon>Ecdysozoa</taxon>
        <taxon>Arthropoda</taxon>
        <taxon>Crustacea</taxon>
        <taxon>Oligostraca</taxon>
        <taxon>Ostracoda</taxon>
        <taxon>Podocopa</taxon>
        <taxon>Podocopida</taxon>
        <taxon>Darwinulocopina</taxon>
        <taxon>Darwinuloidea</taxon>
        <taxon>Darwinulidae</taxon>
        <taxon>Darwinula</taxon>
    </lineage>
</organism>
<dbReference type="OrthoDB" id="5975550at2759"/>
<dbReference type="PANTHER" id="PTHR11849:SF190">
    <property type="entry name" value="ETS-DOMAIN PROTEIN"/>
    <property type="match status" value="1"/>
</dbReference>
<keyword evidence="3" id="KW-0539">Nucleus</keyword>
<dbReference type="Proteomes" id="UP000677054">
    <property type="component" value="Unassembled WGS sequence"/>
</dbReference>
<dbReference type="InterPro" id="IPR000418">
    <property type="entry name" value="Ets_dom"/>
</dbReference>
<feature type="domain" description="SAM" evidence="6">
    <location>
        <begin position="60"/>
        <end position="112"/>
    </location>
</feature>
<evidence type="ECO:0000313" key="9">
    <source>
        <dbReference type="Proteomes" id="UP000677054"/>
    </source>
</evidence>
<evidence type="ECO:0000256" key="2">
    <source>
        <dbReference type="ARBA" id="ARBA00023125"/>
    </source>
</evidence>
<evidence type="ECO:0000259" key="7">
    <source>
        <dbReference type="PROSITE" id="PS51433"/>
    </source>
</evidence>
<dbReference type="AlphaFoldDB" id="A0A7R9ABA5"/>
<comment type="similarity">
    <text evidence="1 3">Belongs to the ETS family.</text>
</comment>
<dbReference type="Pfam" id="PF00178">
    <property type="entry name" value="Ets"/>
    <property type="match status" value="1"/>
</dbReference>
<dbReference type="PROSITE" id="PS51433">
    <property type="entry name" value="PNT"/>
    <property type="match status" value="1"/>
</dbReference>
<evidence type="ECO:0000256" key="1">
    <source>
        <dbReference type="ARBA" id="ARBA00005562"/>
    </source>
</evidence>
<keyword evidence="2 3" id="KW-0238">DNA-binding</keyword>
<dbReference type="InterPro" id="IPR036390">
    <property type="entry name" value="WH_DNA-bd_sf"/>
</dbReference>
<feature type="compositionally biased region" description="Acidic residues" evidence="4">
    <location>
        <begin position="181"/>
        <end position="192"/>
    </location>
</feature>
<dbReference type="SUPFAM" id="SSF47769">
    <property type="entry name" value="SAM/Pointed domain"/>
    <property type="match status" value="1"/>
</dbReference>
<feature type="domain" description="ETS" evidence="5">
    <location>
        <begin position="243"/>
        <end position="324"/>
    </location>
</feature>
<dbReference type="EMBL" id="CAJPEV010003134">
    <property type="protein sequence ID" value="CAG0899030.1"/>
    <property type="molecule type" value="Genomic_DNA"/>
</dbReference>
<dbReference type="PROSITE" id="PS50061">
    <property type="entry name" value="ETS_DOMAIN_3"/>
    <property type="match status" value="1"/>
</dbReference>
<dbReference type="GO" id="GO:0000981">
    <property type="term" value="F:DNA-binding transcription factor activity, RNA polymerase II-specific"/>
    <property type="evidence" value="ECO:0007669"/>
    <property type="project" value="TreeGrafter"/>
</dbReference>
<keyword evidence="9" id="KW-1185">Reference proteome</keyword>
<dbReference type="EMBL" id="LR902651">
    <property type="protein sequence ID" value="CAD7250895.1"/>
    <property type="molecule type" value="Genomic_DNA"/>
</dbReference>
<dbReference type="InterPro" id="IPR013761">
    <property type="entry name" value="SAM/pointed_sf"/>
</dbReference>
<feature type="domain" description="PNT" evidence="7">
    <location>
        <begin position="39"/>
        <end position="126"/>
    </location>
</feature>
<name>A0A7R9ABA5_9CRUS</name>